<reference evidence="10" key="1">
    <citation type="submission" date="2016-04" db="EMBL/GenBank/DDBJ databases">
        <authorList>
            <person name="Nguyen H.D."/>
            <person name="Samba Siva P."/>
            <person name="Cullis J."/>
            <person name="Levesque C.A."/>
            <person name="Hambleton S."/>
        </authorList>
    </citation>
    <scope>NUCLEOTIDE SEQUENCE</scope>
    <source>
        <strain evidence="10">DAOMC 236416</strain>
    </source>
</reference>
<evidence type="ECO:0000259" key="9">
    <source>
        <dbReference type="PROSITE" id="PS00486"/>
    </source>
</evidence>
<dbReference type="PANTHER" id="PTHR11361">
    <property type="entry name" value="DNA MISMATCH REPAIR PROTEIN MUTS FAMILY MEMBER"/>
    <property type="match status" value="1"/>
</dbReference>
<dbReference type="InterPro" id="IPR027417">
    <property type="entry name" value="P-loop_NTPase"/>
</dbReference>
<dbReference type="InterPro" id="IPR036187">
    <property type="entry name" value="DNA_mismatch_repair_MutS_sf"/>
</dbReference>
<evidence type="ECO:0000256" key="5">
    <source>
        <dbReference type="ARBA" id="ARBA00023125"/>
    </source>
</evidence>
<keyword evidence="5 7" id="KW-0238">DNA-binding</keyword>
<accession>A0A177TLC4</accession>
<keyword evidence="4 7" id="KW-0067">ATP-binding</keyword>
<keyword evidence="3 7" id="KW-0227">DNA damage</keyword>
<dbReference type="Gene3D" id="3.40.50.300">
    <property type="entry name" value="P-loop containing nucleotide triphosphate hydrolases"/>
    <property type="match status" value="1"/>
</dbReference>
<reference evidence="10" key="2">
    <citation type="journal article" date="2019" name="IMA Fungus">
        <title>Genome sequencing and comparison of five Tilletia species to identify candidate genes for the detection of regulated species infecting wheat.</title>
        <authorList>
            <person name="Nguyen H.D.T."/>
            <person name="Sultana T."/>
            <person name="Kesanakurti P."/>
            <person name="Hambleton S."/>
        </authorList>
    </citation>
    <scope>NUCLEOTIDE SEQUENCE</scope>
    <source>
        <strain evidence="10">DAOMC 236416</strain>
    </source>
</reference>
<comment type="function">
    <text evidence="7">Component of the post-replicative DNA mismatch repair system (MMR).</text>
</comment>
<dbReference type="InterPro" id="IPR016151">
    <property type="entry name" value="DNA_mismatch_repair_MutS_N"/>
</dbReference>
<keyword evidence="6 7" id="KW-0234">DNA repair</keyword>
<dbReference type="SUPFAM" id="SSF55271">
    <property type="entry name" value="DNA repair protein MutS, domain I"/>
    <property type="match status" value="1"/>
</dbReference>
<gene>
    <name evidence="10" type="ORF">A4X13_0g2700</name>
</gene>
<dbReference type="InterPro" id="IPR045076">
    <property type="entry name" value="MutS"/>
</dbReference>
<dbReference type="GO" id="GO:0005524">
    <property type="term" value="F:ATP binding"/>
    <property type="evidence" value="ECO:0007669"/>
    <property type="project" value="UniProtKB-UniRule"/>
</dbReference>
<dbReference type="InterPro" id="IPR036678">
    <property type="entry name" value="MutS_con_dom_sf"/>
</dbReference>
<evidence type="ECO:0000313" key="10">
    <source>
        <dbReference type="EMBL" id="KAE8256357.1"/>
    </source>
</evidence>
<dbReference type="PANTHER" id="PTHR11361:SF34">
    <property type="entry name" value="DNA MISMATCH REPAIR PROTEIN MSH1, MITOCHONDRIAL"/>
    <property type="match status" value="1"/>
</dbReference>
<dbReference type="SMART" id="SM00533">
    <property type="entry name" value="MUTSd"/>
    <property type="match status" value="1"/>
</dbReference>
<comment type="caution">
    <text evidence="10">The sequence shown here is derived from an EMBL/GenBank/DDBJ whole genome shotgun (WGS) entry which is preliminary data.</text>
</comment>
<dbReference type="InterPro" id="IPR007696">
    <property type="entry name" value="DNA_mismatch_repair_MutS_core"/>
</dbReference>
<dbReference type="Pfam" id="PF05192">
    <property type="entry name" value="MutS_III"/>
    <property type="match status" value="1"/>
</dbReference>
<organism evidence="10 11">
    <name type="scientific">Tilletia indica</name>
    <dbReference type="NCBI Taxonomy" id="43049"/>
    <lineage>
        <taxon>Eukaryota</taxon>
        <taxon>Fungi</taxon>
        <taxon>Dikarya</taxon>
        <taxon>Basidiomycota</taxon>
        <taxon>Ustilaginomycotina</taxon>
        <taxon>Exobasidiomycetes</taxon>
        <taxon>Tilletiales</taxon>
        <taxon>Tilletiaceae</taxon>
        <taxon>Tilletia</taxon>
    </lineage>
</organism>
<dbReference type="PIRSF" id="PIRSF037677">
    <property type="entry name" value="DNA_mis_repair_Msh6"/>
    <property type="match status" value="1"/>
</dbReference>
<feature type="region of interest" description="Disordered" evidence="8">
    <location>
        <begin position="30"/>
        <end position="56"/>
    </location>
</feature>
<dbReference type="Gene3D" id="3.40.1170.10">
    <property type="entry name" value="DNA repair protein MutS, domain I"/>
    <property type="match status" value="1"/>
</dbReference>
<dbReference type="Gene3D" id="3.30.420.110">
    <property type="entry name" value="MutS, connector domain"/>
    <property type="match status" value="1"/>
</dbReference>
<evidence type="ECO:0000256" key="1">
    <source>
        <dbReference type="ARBA" id="ARBA00006271"/>
    </source>
</evidence>
<dbReference type="GO" id="GO:0030983">
    <property type="term" value="F:mismatched DNA binding"/>
    <property type="evidence" value="ECO:0007669"/>
    <property type="project" value="UniProtKB-UniRule"/>
</dbReference>
<feature type="region of interest" description="Disordered" evidence="8">
    <location>
        <begin position="645"/>
        <end position="689"/>
    </location>
</feature>
<dbReference type="Pfam" id="PF05188">
    <property type="entry name" value="MutS_II"/>
    <property type="match status" value="1"/>
</dbReference>
<dbReference type="GO" id="GO:0043504">
    <property type="term" value="P:mitochondrial DNA repair"/>
    <property type="evidence" value="ECO:0007669"/>
    <property type="project" value="TreeGrafter"/>
</dbReference>
<proteinExistence type="inferred from homology"/>
<dbReference type="GO" id="GO:0005634">
    <property type="term" value="C:nucleus"/>
    <property type="evidence" value="ECO:0007669"/>
    <property type="project" value="TreeGrafter"/>
</dbReference>
<dbReference type="AlphaFoldDB" id="A0A177TLC4"/>
<dbReference type="SUPFAM" id="SSF52540">
    <property type="entry name" value="P-loop containing nucleoside triphosphate hydrolases"/>
    <property type="match status" value="1"/>
</dbReference>
<dbReference type="GO" id="GO:0140664">
    <property type="term" value="F:ATP-dependent DNA damage sensor activity"/>
    <property type="evidence" value="ECO:0007669"/>
    <property type="project" value="InterPro"/>
</dbReference>
<keyword evidence="11" id="KW-1185">Reference proteome</keyword>
<dbReference type="SUPFAM" id="SSF53150">
    <property type="entry name" value="DNA repair protein MutS, domain II"/>
    <property type="match status" value="1"/>
</dbReference>
<dbReference type="GO" id="GO:0006298">
    <property type="term" value="P:mismatch repair"/>
    <property type="evidence" value="ECO:0007669"/>
    <property type="project" value="InterPro"/>
</dbReference>
<evidence type="ECO:0000256" key="3">
    <source>
        <dbReference type="ARBA" id="ARBA00022763"/>
    </source>
</evidence>
<dbReference type="PROSITE" id="PS00486">
    <property type="entry name" value="DNA_MISMATCH_REPAIR_2"/>
    <property type="match status" value="1"/>
</dbReference>
<dbReference type="InterPro" id="IPR017261">
    <property type="entry name" value="DNA_mismatch_repair_MutS/MSH"/>
</dbReference>
<name>A0A177TLC4_9BASI</name>
<dbReference type="Gene3D" id="1.10.1420.10">
    <property type="match status" value="1"/>
</dbReference>
<evidence type="ECO:0000256" key="8">
    <source>
        <dbReference type="SAM" id="MobiDB-lite"/>
    </source>
</evidence>
<dbReference type="GO" id="GO:0005739">
    <property type="term" value="C:mitochondrion"/>
    <property type="evidence" value="ECO:0007669"/>
    <property type="project" value="TreeGrafter"/>
</dbReference>
<dbReference type="Pfam" id="PF00488">
    <property type="entry name" value="MutS_V"/>
    <property type="match status" value="1"/>
</dbReference>
<dbReference type="EMBL" id="LWDF02000134">
    <property type="protein sequence ID" value="KAE8256357.1"/>
    <property type="molecule type" value="Genomic_DNA"/>
</dbReference>
<dbReference type="InterPro" id="IPR007860">
    <property type="entry name" value="DNA_mmatch_repair_MutS_con_dom"/>
</dbReference>
<dbReference type="SMART" id="SM00534">
    <property type="entry name" value="MUTSac"/>
    <property type="match status" value="1"/>
</dbReference>
<evidence type="ECO:0000256" key="7">
    <source>
        <dbReference type="PIRNR" id="PIRNR037677"/>
    </source>
</evidence>
<comment type="similarity">
    <text evidence="1 7">Belongs to the DNA mismatch repair MutS family.</text>
</comment>
<feature type="domain" description="DNA mismatch repair proteins mutS family" evidence="9">
    <location>
        <begin position="992"/>
        <end position="1008"/>
    </location>
</feature>
<feature type="compositionally biased region" description="Low complexity" evidence="8">
    <location>
        <begin position="357"/>
        <end position="368"/>
    </location>
</feature>
<evidence type="ECO:0000313" key="11">
    <source>
        <dbReference type="Proteomes" id="UP000077521"/>
    </source>
</evidence>
<evidence type="ECO:0000256" key="4">
    <source>
        <dbReference type="ARBA" id="ARBA00022840"/>
    </source>
</evidence>
<protein>
    <recommendedName>
        <fullName evidence="7">DNA mismatch repair protein</fullName>
    </recommendedName>
</protein>
<dbReference type="InterPro" id="IPR007695">
    <property type="entry name" value="DNA_mismatch_repair_MutS-lik_N"/>
</dbReference>
<dbReference type="SUPFAM" id="SSF48334">
    <property type="entry name" value="DNA repair protein MutS, domain III"/>
    <property type="match status" value="1"/>
</dbReference>
<dbReference type="Pfam" id="PF01624">
    <property type="entry name" value="MutS_I"/>
    <property type="match status" value="1"/>
</dbReference>
<feature type="region of interest" description="Disordered" evidence="8">
    <location>
        <begin position="351"/>
        <end position="372"/>
    </location>
</feature>
<keyword evidence="2 7" id="KW-0547">Nucleotide-binding</keyword>
<sequence>MEMRTVAAVARRVCRPPLIWTGSRSAHALAEGSDSAGGRLAVAPAPSKRPKAKGRVRQVKLFEDLPSQRLDSNGEKAAPLPEWMADQEAVKPATTAKRTVRRKKKAEVDPEEERTISSDGPLDGPEVPLLHELGAEGQAWPPLAKEVLINMARFPGCILLTRVGGFYESYFSQAPELAALLSIKLASRTWGGRTVGMAGFPLSQLEKYLKVLVQDCGKLVAICEEFREFAHSGTSVEDHLKGDEDDTKIRRSFNEGVTIKRRITRVVTPGTLIDEKFLDPFSNNFILSVSSLPTISSSDGPGSHPAPPIYGLAWLDVSTADFNTTICTDAISLRDEVARISPREIILQAGSFNDDTSNSSSQIQESSSTAATEHPLWEALDAKSVMVTYTNGDMTKQDSLVGSAQFNLNLSGMTPAENKAVSYLTSYLQDRLLNMASSALSNSTPLRRDRSQVMHIDAHTMSALEIKESIREGGVRGSLASIVRRTLTRGGTRLLGEWLTSPSTNLETIKSRQTLVELFLNNAFLRDDLRLLLRRGAGDVSRVLQKIVTARNDEQDLLEVRDFIGTCDAIVARLKAEQKSIPLAAKEPASLDSEQPSEEFALQRLADSFQALTTLGSELADAIDAGVIEKRLRAQEEMVRRMENEAAGKEGFYTENDQNTQDKASLRKTKKDSGGSSDESDGLWGQPLEHLIRPSSSPALQALTKEHTSLRKQAKKLELVLKEHFTERVTLKFLLGQGFVVHFPDFKDKFNEIIEEHMTPAQRNKTTRTFYHRQWSVIGNRLQRLSDQLREKEYLELERLRQNVMLALSALRHNARLVDQLDVLLSFSQLAQELNLIRPIVDESRDLDIRAGRHLSVEVGLLESQAAKASAEEARLLIDKQTNPTKVTSPPPALQQRSFVANNLQMRAETDTLHLITGPNMGGKSTFLRQNALMAILAQCGSFVPASYARIGIVDRIFSRVGAKDDLFRDRSTFMVEMLETAEILSRATSRSLVIADEIGRGTTSEVGLAVAYATVHQLYEIGCRALFASHFHEVADMLSYSEAVDGPGGSGRVDGDRFAKIRFFCTDVDENSSGSISYSHRLRPGINRDSHGLKVARIAGMPPRAVHVAEAALRWIQGPSGWSRVAPEQHLHDRLELLDQVTDK</sequence>
<evidence type="ECO:0000256" key="6">
    <source>
        <dbReference type="ARBA" id="ARBA00023204"/>
    </source>
</evidence>
<dbReference type="InterPro" id="IPR000432">
    <property type="entry name" value="DNA_mismatch_repair_MutS_C"/>
</dbReference>
<dbReference type="Proteomes" id="UP000077521">
    <property type="component" value="Unassembled WGS sequence"/>
</dbReference>
<evidence type="ECO:0000256" key="2">
    <source>
        <dbReference type="ARBA" id="ARBA00022741"/>
    </source>
</evidence>
<feature type="region of interest" description="Disordered" evidence="8">
    <location>
        <begin position="89"/>
        <end position="123"/>
    </location>
</feature>